<sequence length="1530" mass="174861">MSININVNGMQCYADRAAAEKRKINRLLMVREQSNELAHKLRNKVRLAQEQELKRIQEENRKELGEWKRRNHNQIQAKIDECIADFGNAHIAAVDASCEENEFMKQEREEKDLMAAIRGRKAMLQVQREREKQAEERIMKKKRQNLKTTGTQADFLTQHNFKENFDVKKVQTQSDQDREDEDESVFVSKPNLHKHSIKIDTNYNAQNYTTNSVDSSNNCDSDEVEELHDDTQNESESDIEFNQISNLLHKKQQVAVEMQKEDDVISISESSSSIEIVQPKKLIKKTSPKKKGILKKSPNKKNAKSKKTTSLNKKSKAVDENRVRYVDYTKGNYETTYVPPKTLITRSEKPKINARQEAQVQTDDYMISKKMNAEILKQLTEIRSQEALEKEKIRRDYERLRLELDELSKLEQEAKTKTNAFQNLTRDQLLRKENIKQRKMNEVVENAMRGNILYPPVDRSTSEKPSVKQKSNLNNVAVINTNNASRQTTDNNKKSNEELNNIVKVERLKDLLEKINHQKRLLLNEIEKNDDVPGPDLEKVMECLKKLEDEKAQLQQNDFIKINEVEKKKIEQLTEREKKVREREERLERKLRELFKQQKEATTNIPVATSSSSSTSMVQSISDETSSGTIEKKISQPPPVEIIIKVQQPKSPYKKKSSKSYRCIDTLNREPGKVYPKTPMRKKKSETNIEETEKVDEKREEIKQKQTQTSPTNSDAPKPILKNSQIKQISIPPSTDENQQKISHPSINPINIDDFSTSTVYRELPSKINIDQSQIKQKKAVHLNPNLMHYITRLLGMNKDIGNQLNVDVSSISTPGSSTINTSGNASSIIENVNLDDDRMNRLQKFIDDNYSFLSEVNESIERTQMQQRQENEYNLEKVQRTWEEVLRKKKQKSHDNQSKASSSQMKSAPTHTKTFPTTSASTLQDPKFQLPHLKPKNSKSLKQSVKILQQPIKHNIKQRPHSVPIQSRTQITTEEMEKVTKYLESKMMNNYKEYTDNCQKRINELTKMMEQVRQEKMKLIENSLSSNECNNFTEYKDIVQKNPVSSDQKDSPNRDDPPSEEINNILKTQTRPFGVSKDSGIASSRPVTSSDFRDSPDVRVTSEENNNVFQPINKIVPQVTLTTSEGNSETIKNVSQIIKQHGEKKKLLKPPASIKSFSPQIEKQHEGHELSTIAEIETPSASKVNIIPDESVGVADLHSFPNFEDYAKKINITENPLTENQSLQDMKIKTFIDPKEYGIDELSKDNDDEDNDSSSSLMDIQAELKKRDIFSKSFEILVEGKENINLVEAGFVKEGDEKTTPIMTHHMNDPTSPKRKPAQSRIVMKTPDNRLQVQIITTPTKTKKQHPEVPEPQSPKSNDTLSGIQEIENDFQNVGMAWAANMLKRTEDTQKKASSSSSDDKNDKIKIDIDLGTSSSSSDGRPLNLKEFLRREILSKTNNLTDDSSLSSRFLKSLLNASSGSTSSSSSNPKSDSTSNPKLRTSTPLRMSSEYIATKTAASSQMFAGAESMSTVKDSSSDPSEKSEKKLKI</sequence>
<feature type="compositionally biased region" description="Polar residues" evidence="2">
    <location>
        <begin position="705"/>
        <end position="715"/>
    </location>
</feature>
<gene>
    <name evidence="3" type="ORF">PVAND_009633</name>
</gene>
<name>A0A9J6CEA2_POLVA</name>
<feature type="compositionally biased region" description="Polar residues" evidence="2">
    <location>
        <begin position="1062"/>
        <end position="1072"/>
    </location>
</feature>
<evidence type="ECO:0000256" key="2">
    <source>
        <dbReference type="SAM" id="MobiDB-lite"/>
    </source>
</evidence>
<feature type="compositionally biased region" description="Low complexity" evidence="2">
    <location>
        <begin position="899"/>
        <end position="909"/>
    </location>
</feature>
<feature type="coiled-coil region" evidence="1">
    <location>
        <begin position="383"/>
        <end position="427"/>
    </location>
</feature>
<feature type="compositionally biased region" description="Basic and acidic residues" evidence="2">
    <location>
        <begin position="1516"/>
        <end position="1530"/>
    </location>
</feature>
<feature type="region of interest" description="Disordered" evidence="2">
    <location>
        <begin position="1039"/>
        <end position="1098"/>
    </location>
</feature>
<dbReference type="OrthoDB" id="8070503at2759"/>
<reference evidence="3" key="1">
    <citation type="submission" date="2021-03" db="EMBL/GenBank/DDBJ databases">
        <title>Chromosome level genome of the anhydrobiotic midge Polypedilum vanderplanki.</title>
        <authorList>
            <person name="Yoshida Y."/>
            <person name="Kikawada T."/>
            <person name="Gusev O."/>
        </authorList>
    </citation>
    <scope>NUCLEOTIDE SEQUENCE</scope>
    <source>
        <strain evidence="3">NIAS01</strain>
        <tissue evidence="3">Whole body or cell culture</tissue>
    </source>
</reference>
<feature type="compositionally biased region" description="Basic and acidic residues" evidence="2">
    <location>
        <begin position="1048"/>
        <end position="1058"/>
    </location>
</feature>
<dbReference type="Proteomes" id="UP001107558">
    <property type="component" value="Chromosome 1"/>
</dbReference>
<evidence type="ECO:0000313" key="4">
    <source>
        <dbReference type="Proteomes" id="UP001107558"/>
    </source>
</evidence>
<protein>
    <submittedName>
        <fullName evidence="3">Uncharacterized protein</fullName>
    </submittedName>
</protein>
<feature type="coiled-coil region" evidence="1">
    <location>
        <begin position="31"/>
        <end position="66"/>
    </location>
</feature>
<feature type="compositionally biased region" description="Polar residues" evidence="2">
    <location>
        <begin position="1497"/>
        <end position="1513"/>
    </location>
</feature>
<feature type="compositionally biased region" description="Polar residues" evidence="2">
    <location>
        <begin position="910"/>
        <end position="925"/>
    </location>
</feature>
<comment type="caution">
    <text evidence="3">The sequence shown here is derived from an EMBL/GenBank/DDBJ whole genome shotgun (WGS) entry which is preliminary data.</text>
</comment>
<dbReference type="EMBL" id="JADBJN010000001">
    <property type="protein sequence ID" value="KAG5680107.1"/>
    <property type="molecule type" value="Genomic_DNA"/>
</dbReference>
<feature type="region of interest" description="Disordered" evidence="2">
    <location>
        <begin position="1458"/>
        <end position="1530"/>
    </location>
</feature>
<feature type="compositionally biased region" description="Polar residues" evidence="2">
    <location>
        <begin position="1082"/>
        <end position="1091"/>
    </location>
</feature>
<evidence type="ECO:0000256" key="1">
    <source>
        <dbReference type="SAM" id="Coils"/>
    </source>
</evidence>
<keyword evidence="4" id="KW-1185">Reference proteome</keyword>
<feature type="region of interest" description="Disordered" evidence="2">
    <location>
        <begin position="731"/>
        <end position="750"/>
    </location>
</feature>
<accession>A0A9J6CEA2</accession>
<evidence type="ECO:0000313" key="3">
    <source>
        <dbReference type="EMBL" id="KAG5680107.1"/>
    </source>
</evidence>
<feature type="region of interest" description="Disordered" evidence="2">
    <location>
        <begin position="602"/>
        <end position="724"/>
    </location>
</feature>
<organism evidence="3 4">
    <name type="scientific">Polypedilum vanderplanki</name>
    <name type="common">Sleeping chironomid midge</name>
    <dbReference type="NCBI Taxonomy" id="319348"/>
    <lineage>
        <taxon>Eukaryota</taxon>
        <taxon>Metazoa</taxon>
        <taxon>Ecdysozoa</taxon>
        <taxon>Arthropoda</taxon>
        <taxon>Hexapoda</taxon>
        <taxon>Insecta</taxon>
        <taxon>Pterygota</taxon>
        <taxon>Neoptera</taxon>
        <taxon>Endopterygota</taxon>
        <taxon>Diptera</taxon>
        <taxon>Nematocera</taxon>
        <taxon>Chironomoidea</taxon>
        <taxon>Chironomidae</taxon>
        <taxon>Chironominae</taxon>
        <taxon>Polypedilum</taxon>
        <taxon>Polypedilum</taxon>
    </lineage>
</organism>
<feature type="region of interest" description="Disordered" evidence="2">
    <location>
        <begin position="886"/>
        <end position="942"/>
    </location>
</feature>
<feature type="compositionally biased region" description="Basic and acidic residues" evidence="2">
    <location>
        <begin position="685"/>
        <end position="704"/>
    </location>
</feature>
<feature type="compositionally biased region" description="Polar residues" evidence="2">
    <location>
        <begin position="617"/>
        <end position="629"/>
    </location>
</feature>
<feature type="region of interest" description="Disordered" evidence="2">
    <location>
        <begin position="287"/>
        <end position="316"/>
    </location>
</feature>
<feature type="coiled-coil region" evidence="1">
    <location>
        <begin position="996"/>
        <end position="1023"/>
    </location>
</feature>
<feature type="compositionally biased region" description="Basic residues" evidence="2">
    <location>
        <begin position="287"/>
        <end position="307"/>
    </location>
</feature>
<proteinExistence type="predicted"/>
<feature type="compositionally biased region" description="Low complexity" evidence="2">
    <location>
        <begin position="1458"/>
        <end position="1479"/>
    </location>
</feature>
<feature type="region of interest" description="Disordered" evidence="2">
    <location>
        <begin position="1338"/>
        <end position="1362"/>
    </location>
</feature>
<keyword evidence="1" id="KW-0175">Coiled coil</keyword>